<sequence>MFPTETDPTARSCTNGKALFLDRDGVINVNHGYVHTPERTDWVPGIFELCSMARDAGYELIVVTNQAGIARGYYSEASYLAYTQWMHDQFRARNIPILATYYCPHHPEAGLGSWRLDCECRKPRPGMILAAAARFELDVASSVMVGDKPSDREAAISAGIGAYFMVEDAVLDMRRVVSARPGD</sequence>
<dbReference type="RefSeq" id="WP_284401299.1">
    <property type="nucleotide sequence ID" value="NZ_BSNQ01000009.1"/>
</dbReference>
<reference evidence="8 9" key="1">
    <citation type="submission" date="2020-10" db="EMBL/GenBank/DDBJ databases">
        <title>Phylogeny of dyella-like bacteria.</title>
        <authorList>
            <person name="Fu J."/>
        </authorList>
    </citation>
    <scope>NUCLEOTIDE SEQUENCE [LARGE SCALE GENOMIC DNA]</scope>
    <source>
        <strain evidence="8 9">DHOB07</strain>
    </source>
</reference>
<protein>
    <recommendedName>
        <fullName evidence="6 7">D,D-heptose 1,7-bisphosphate phosphatase</fullName>
        <ecNumber evidence="7">3.1.3.-</ecNumber>
    </recommendedName>
</protein>
<keyword evidence="4 7" id="KW-0378">Hydrolase</keyword>
<evidence type="ECO:0000256" key="3">
    <source>
        <dbReference type="ARBA" id="ARBA00022723"/>
    </source>
</evidence>
<dbReference type="InterPro" id="IPR004446">
    <property type="entry name" value="Heptose_bisP_phosphatase"/>
</dbReference>
<dbReference type="InterPro" id="IPR023214">
    <property type="entry name" value="HAD_sf"/>
</dbReference>
<dbReference type="PIRSF" id="PIRSF004682">
    <property type="entry name" value="GmhB"/>
    <property type="match status" value="1"/>
</dbReference>
<dbReference type="EMBL" id="JADIKG010000012">
    <property type="protein sequence ID" value="MFK2874129.1"/>
    <property type="molecule type" value="Genomic_DNA"/>
</dbReference>
<evidence type="ECO:0000256" key="4">
    <source>
        <dbReference type="ARBA" id="ARBA00022801"/>
    </source>
</evidence>
<dbReference type="PANTHER" id="PTHR42891">
    <property type="entry name" value="D-GLYCERO-BETA-D-MANNO-HEPTOSE-1,7-BISPHOSPHATE 7-PHOSPHATASE"/>
    <property type="match status" value="1"/>
</dbReference>
<evidence type="ECO:0000256" key="5">
    <source>
        <dbReference type="ARBA" id="ARBA00023277"/>
    </source>
</evidence>
<keyword evidence="2 7" id="KW-0963">Cytoplasm</keyword>
<comment type="subcellular location">
    <subcellularLocation>
        <location evidence="1 7">Cytoplasm</location>
    </subcellularLocation>
</comment>
<proteinExistence type="inferred from homology"/>
<comment type="similarity">
    <text evidence="7">Belongs to the gmhB family.</text>
</comment>
<evidence type="ECO:0000256" key="2">
    <source>
        <dbReference type="ARBA" id="ARBA00022490"/>
    </source>
</evidence>
<dbReference type="Gene3D" id="3.40.50.1000">
    <property type="entry name" value="HAD superfamily/HAD-like"/>
    <property type="match status" value="1"/>
</dbReference>
<keyword evidence="9" id="KW-1185">Reference proteome</keyword>
<evidence type="ECO:0000256" key="7">
    <source>
        <dbReference type="PIRNR" id="PIRNR004682"/>
    </source>
</evidence>
<keyword evidence="3" id="KW-0479">Metal-binding</keyword>
<dbReference type="InterPro" id="IPR006549">
    <property type="entry name" value="HAD-SF_hydro_IIIA"/>
</dbReference>
<dbReference type="NCBIfam" id="TIGR01656">
    <property type="entry name" value="Histidinol-ppas"/>
    <property type="match status" value="1"/>
</dbReference>
<evidence type="ECO:0000256" key="1">
    <source>
        <dbReference type="ARBA" id="ARBA00004496"/>
    </source>
</evidence>
<dbReference type="CDD" id="cd07503">
    <property type="entry name" value="HAD_HisB-N"/>
    <property type="match status" value="1"/>
</dbReference>
<dbReference type="InterPro" id="IPR006543">
    <property type="entry name" value="Histidinol-phos"/>
</dbReference>
<accession>A0ABW8IXQ3</accession>
<dbReference type="SUPFAM" id="SSF56784">
    <property type="entry name" value="HAD-like"/>
    <property type="match status" value="1"/>
</dbReference>
<name>A0ABW8IXQ3_9GAMM</name>
<gene>
    <name evidence="8" type="ORF">ISP13_11345</name>
</gene>
<evidence type="ECO:0000313" key="9">
    <source>
        <dbReference type="Proteomes" id="UP001620405"/>
    </source>
</evidence>
<dbReference type="NCBIfam" id="TIGR00213">
    <property type="entry name" value="GmhB_yaeD"/>
    <property type="match status" value="1"/>
</dbReference>
<keyword evidence="5 7" id="KW-0119">Carbohydrate metabolism</keyword>
<organism evidence="8 9">
    <name type="scientific">Dyella lipolytica</name>
    <dbReference type="NCBI Taxonomy" id="1867835"/>
    <lineage>
        <taxon>Bacteria</taxon>
        <taxon>Pseudomonadati</taxon>
        <taxon>Pseudomonadota</taxon>
        <taxon>Gammaproteobacteria</taxon>
        <taxon>Lysobacterales</taxon>
        <taxon>Rhodanobacteraceae</taxon>
        <taxon>Dyella</taxon>
    </lineage>
</organism>
<dbReference type="GO" id="GO:0016787">
    <property type="term" value="F:hydrolase activity"/>
    <property type="evidence" value="ECO:0007669"/>
    <property type="project" value="UniProtKB-KW"/>
</dbReference>
<evidence type="ECO:0000256" key="6">
    <source>
        <dbReference type="ARBA" id="ARBA00031828"/>
    </source>
</evidence>
<comment type="caution">
    <text evidence="8">The sequence shown here is derived from an EMBL/GenBank/DDBJ whole genome shotgun (WGS) entry which is preliminary data.</text>
</comment>
<dbReference type="InterPro" id="IPR036412">
    <property type="entry name" value="HAD-like_sf"/>
</dbReference>
<dbReference type="NCBIfam" id="TIGR01662">
    <property type="entry name" value="HAD-SF-IIIA"/>
    <property type="match status" value="1"/>
</dbReference>
<dbReference type="Proteomes" id="UP001620405">
    <property type="component" value="Unassembled WGS sequence"/>
</dbReference>
<dbReference type="PANTHER" id="PTHR42891:SF1">
    <property type="entry name" value="D-GLYCERO-BETA-D-MANNO-HEPTOSE-1,7-BISPHOSPHATE 7-PHOSPHATASE"/>
    <property type="match status" value="1"/>
</dbReference>
<evidence type="ECO:0000313" key="8">
    <source>
        <dbReference type="EMBL" id="MFK2874129.1"/>
    </source>
</evidence>
<dbReference type="EC" id="3.1.3.-" evidence="7"/>
<dbReference type="Pfam" id="PF13242">
    <property type="entry name" value="Hydrolase_like"/>
    <property type="match status" value="1"/>
</dbReference>